<evidence type="ECO:0000313" key="4">
    <source>
        <dbReference type="EMBL" id="CAB4650250.1"/>
    </source>
</evidence>
<keyword evidence="1" id="KW-0963">Cytoplasm</keyword>
<gene>
    <name evidence="4" type="ORF">UFOPK2166_00769</name>
    <name evidence="5" type="ORF">UFOPK2657_00593</name>
    <name evidence="6" type="ORF">UFOPK4000_00411</name>
</gene>
<proteinExistence type="predicted"/>
<evidence type="ECO:0000313" key="5">
    <source>
        <dbReference type="EMBL" id="CAB4712651.1"/>
    </source>
</evidence>
<dbReference type="GO" id="GO:0070043">
    <property type="term" value="F:rRNA (guanine-N7-)-methyltransferase activity"/>
    <property type="evidence" value="ECO:0007669"/>
    <property type="project" value="TreeGrafter"/>
</dbReference>
<dbReference type="EMBL" id="CAFBOT010000047">
    <property type="protein sequence ID" value="CAB4986058.1"/>
    <property type="molecule type" value="Genomic_DNA"/>
</dbReference>
<reference evidence="4" key="1">
    <citation type="submission" date="2020-05" db="EMBL/GenBank/DDBJ databases">
        <authorList>
            <person name="Chiriac C."/>
            <person name="Salcher M."/>
            <person name="Ghai R."/>
            <person name="Kavagutti S V."/>
        </authorList>
    </citation>
    <scope>NUCLEOTIDE SEQUENCE</scope>
</reference>
<organism evidence="4">
    <name type="scientific">freshwater metagenome</name>
    <dbReference type="NCBI Taxonomy" id="449393"/>
    <lineage>
        <taxon>unclassified sequences</taxon>
        <taxon>metagenomes</taxon>
        <taxon>ecological metagenomes</taxon>
    </lineage>
</organism>
<dbReference type="CDD" id="cd02440">
    <property type="entry name" value="AdoMet_MTases"/>
    <property type="match status" value="1"/>
</dbReference>
<dbReference type="InterPro" id="IPR003682">
    <property type="entry name" value="rRNA_ssu_MeTfrase_G"/>
</dbReference>
<dbReference type="Pfam" id="PF02527">
    <property type="entry name" value="GidB"/>
    <property type="match status" value="1"/>
</dbReference>
<dbReference type="InterPro" id="IPR029063">
    <property type="entry name" value="SAM-dependent_MTases_sf"/>
</dbReference>
<evidence type="ECO:0000256" key="3">
    <source>
        <dbReference type="ARBA" id="ARBA00022679"/>
    </source>
</evidence>
<evidence type="ECO:0000256" key="2">
    <source>
        <dbReference type="ARBA" id="ARBA00022552"/>
    </source>
</evidence>
<name>A0A6J6KKA8_9ZZZZ</name>
<dbReference type="AlphaFoldDB" id="A0A6J6KKA8"/>
<keyword evidence="3" id="KW-0808">Transferase</keyword>
<evidence type="ECO:0000313" key="6">
    <source>
        <dbReference type="EMBL" id="CAB4986058.1"/>
    </source>
</evidence>
<keyword evidence="2" id="KW-0698">rRNA processing</keyword>
<dbReference type="EMBL" id="CAEZWB010000092">
    <property type="protein sequence ID" value="CAB4650250.1"/>
    <property type="molecule type" value="Genomic_DNA"/>
</dbReference>
<dbReference type="EMBL" id="CAEZYG010000088">
    <property type="protein sequence ID" value="CAB4712651.1"/>
    <property type="molecule type" value="Genomic_DNA"/>
</dbReference>
<dbReference type="PANTHER" id="PTHR31760:SF0">
    <property type="entry name" value="S-ADENOSYL-L-METHIONINE-DEPENDENT METHYLTRANSFERASES SUPERFAMILY PROTEIN"/>
    <property type="match status" value="1"/>
</dbReference>
<dbReference type="Gene3D" id="3.40.50.150">
    <property type="entry name" value="Vaccinia Virus protein VP39"/>
    <property type="match status" value="1"/>
</dbReference>
<dbReference type="PANTHER" id="PTHR31760">
    <property type="entry name" value="S-ADENOSYL-L-METHIONINE-DEPENDENT METHYLTRANSFERASES SUPERFAMILY PROTEIN"/>
    <property type="match status" value="1"/>
</dbReference>
<dbReference type="SUPFAM" id="SSF53335">
    <property type="entry name" value="S-adenosyl-L-methionine-dependent methyltransferases"/>
    <property type="match status" value="1"/>
</dbReference>
<dbReference type="GO" id="GO:0005829">
    <property type="term" value="C:cytosol"/>
    <property type="evidence" value="ECO:0007669"/>
    <property type="project" value="TreeGrafter"/>
</dbReference>
<protein>
    <submittedName>
        <fullName evidence="4">Unannotated protein</fullName>
    </submittedName>
</protein>
<sequence>MSNPATHPGLLQVLGDAQRIGALGSAPLAEIITHAAAFADALPQSTTSCIDLGSGAGVPGLVIAVIRPEMQLTLVDRRAKRTDALLRAVRVLGVSDRVRVLCADVEEVIAQPEHLHGYDAACARGFGPPQQTLAWASALVRSGGSIVVSEPPPGSPDRWANINLGLFGVSSPERLGPVAMFHVEH</sequence>
<accession>A0A6J6KKA8</accession>
<evidence type="ECO:0000256" key="1">
    <source>
        <dbReference type="ARBA" id="ARBA00022490"/>
    </source>
</evidence>